<reference evidence="1 2" key="1">
    <citation type="submission" date="2023-06" db="EMBL/GenBank/DDBJ databases">
        <title>Identification and characterization of horizontal gene transfer across gut microbiota members of farm animals based on homology search.</title>
        <authorList>
            <person name="Schwarzerova J."/>
            <person name="Nykrynova M."/>
            <person name="Jureckova K."/>
            <person name="Cejkova D."/>
            <person name="Rychlik I."/>
        </authorList>
    </citation>
    <scope>NUCLEOTIDE SEQUENCE [LARGE SCALE GENOMIC DNA]</scope>
    <source>
        <strain evidence="1 2">ET340</strain>
    </source>
</reference>
<evidence type="ECO:0000313" key="1">
    <source>
        <dbReference type="EMBL" id="MDM8200296.1"/>
    </source>
</evidence>
<proteinExistence type="predicted"/>
<dbReference type="SUPFAM" id="SSF102405">
    <property type="entry name" value="MCP/YpsA-like"/>
    <property type="match status" value="1"/>
</dbReference>
<protein>
    <submittedName>
        <fullName evidence="1">Uncharacterized protein</fullName>
    </submittedName>
</protein>
<name>A0ABT7UN29_9FIRM</name>
<reference evidence="1 2" key="3">
    <citation type="submission" date="2023-06" db="EMBL/GenBank/DDBJ databases">
        <authorList>
            <person name="Zeman M."/>
            <person name="Kubasova T."/>
            <person name="Jahodarova E."/>
            <person name="Nykrynova M."/>
            <person name="Rychlik I."/>
        </authorList>
    </citation>
    <scope>NUCLEOTIDE SEQUENCE [LARGE SCALE GENOMIC DNA]</scope>
    <source>
        <strain evidence="1 2">ET340</strain>
    </source>
</reference>
<gene>
    <name evidence="1" type="ORF">QUW08_03140</name>
</gene>
<dbReference type="RefSeq" id="WP_289599166.1">
    <property type="nucleotide sequence ID" value="NZ_JAUDCL010000003.1"/>
</dbReference>
<comment type="caution">
    <text evidence="1">The sequence shown here is derived from an EMBL/GenBank/DDBJ whole genome shotgun (WGS) entry which is preliminary data.</text>
</comment>
<dbReference type="EMBL" id="JAUDCL010000003">
    <property type="protein sequence ID" value="MDM8200296.1"/>
    <property type="molecule type" value="Genomic_DNA"/>
</dbReference>
<dbReference type="Proteomes" id="UP001529380">
    <property type="component" value="Unassembled WGS sequence"/>
</dbReference>
<reference evidence="2" key="2">
    <citation type="submission" date="2023-06" db="EMBL/GenBank/DDBJ databases">
        <title>Identification and characterization of horizontal gene transfer across gut microbiota members of farm animals based on homology search.</title>
        <authorList>
            <person name="Zeman M."/>
            <person name="Kubasova T."/>
            <person name="Jahodarova E."/>
            <person name="Nykrynova M."/>
            <person name="Rychlik I."/>
        </authorList>
    </citation>
    <scope>NUCLEOTIDE SEQUENCE [LARGE SCALE GENOMIC DNA]</scope>
    <source>
        <strain evidence="2">ET340</strain>
    </source>
</reference>
<sequence length="120" mass="13833">MIRENNVHVFYVGNHGGFDRMVLGVLQELQVSFPVMRYYVVLAYHPQLAPPVPNDVPTIFPEDLETVPKRAAIPRRNRWLVDHSDYLISYVTRNFGGAAQTLAYAERKKVRIIRLKAVKI</sequence>
<accession>A0ABT7UN29</accession>
<keyword evidence="2" id="KW-1185">Reference proteome</keyword>
<dbReference type="Gene3D" id="3.40.50.450">
    <property type="match status" value="1"/>
</dbReference>
<evidence type="ECO:0000313" key="2">
    <source>
        <dbReference type="Proteomes" id="UP001529380"/>
    </source>
</evidence>
<organism evidence="1 2">
    <name type="scientific">Allofournierella massiliensis</name>
    <dbReference type="NCBI Taxonomy" id="1650663"/>
    <lineage>
        <taxon>Bacteria</taxon>
        <taxon>Bacillati</taxon>
        <taxon>Bacillota</taxon>
        <taxon>Clostridia</taxon>
        <taxon>Eubacteriales</taxon>
        <taxon>Oscillospiraceae</taxon>
        <taxon>Allofournierella</taxon>
    </lineage>
</organism>